<gene>
    <name evidence="1" type="ORF">BJ960_000879</name>
</gene>
<accession>A0A852R9T2</accession>
<dbReference type="AlphaFoldDB" id="A0A852R9T2"/>
<name>A0A852R9T2_9MICO</name>
<sequence length="199" mass="21345">MSTGDMLHELQRRVIDLEARVLAAPSLRWATIASVTPLTFKLDGLDTPVEGTPSTTVSGLSLGDRVQVTLQAGRATITGRAKGTQNKVLWAGTPIYMHAEQVATLSERVSDQATGIVLVWQAYVNGAVKDYDIVYVFVPKWHVAGALNGKGVQCTLWPGNSGTAPHQKYVYVVNERILGNAINGISPRTSHVLTAVLGV</sequence>
<proteinExistence type="predicted"/>
<dbReference type="RefSeq" id="WP_185986409.1">
    <property type="nucleotide sequence ID" value="NZ_BAAALZ010000002.1"/>
</dbReference>
<dbReference type="EMBL" id="JACCBD010000001">
    <property type="protein sequence ID" value="NYD26076.1"/>
    <property type="molecule type" value="Genomic_DNA"/>
</dbReference>
<evidence type="ECO:0000313" key="2">
    <source>
        <dbReference type="Proteomes" id="UP000586095"/>
    </source>
</evidence>
<comment type="caution">
    <text evidence="1">The sequence shown here is derived from an EMBL/GenBank/DDBJ whole genome shotgun (WGS) entry which is preliminary data.</text>
</comment>
<reference evidence="1 2" key="1">
    <citation type="submission" date="2020-07" db="EMBL/GenBank/DDBJ databases">
        <title>Sequencing the genomes of 1000 actinobacteria strains.</title>
        <authorList>
            <person name="Klenk H.-P."/>
        </authorList>
    </citation>
    <scope>NUCLEOTIDE SEQUENCE [LARGE SCALE GENOMIC DNA]</scope>
    <source>
        <strain evidence="1 2">DSM 17380</strain>
    </source>
</reference>
<dbReference type="Proteomes" id="UP000586095">
    <property type="component" value="Unassembled WGS sequence"/>
</dbReference>
<organism evidence="1 2">
    <name type="scientific">Leucobacter aridicollis</name>
    <dbReference type="NCBI Taxonomy" id="283878"/>
    <lineage>
        <taxon>Bacteria</taxon>
        <taxon>Bacillati</taxon>
        <taxon>Actinomycetota</taxon>
        <taxon>Actinomycetes</taxon>
        <taxon>Micrococcales</taxon>
        <taxon>Microbacteriaceae</taxon>
        <taxon>Leucobacter</taxon>
    </lineage>
</organism>
<keyword evidence="2" id="KW-1185">Reference proteome</keyword>
<evidence type="ECO:0000313" key="1">
    <source>
        <dbReference type="EMBL" id="NYD26076.1"/>
    </source>
</evidence>
<protein>
    <submittedName>
        <fullName evidence="1">Uncharacterized protein</fullName>
    </submittedName>
</protein>